<dbReference type="AlphaFoldDB" id="A0A7G6TVM4"/>
<dbReference type="Proteomes" id="UP000515291">
    <property type="component" value="Chromosome"/>
</dbReference>
<dbReference type="KEGG" id="trb:HB776_05835"/>
<dbReference type="RefSeq" id="WP_184515967.1">
    <property type="nucleotide sequence ID" value="NZ_CP050292.1"/>
</dbReference>
<protein>
    <submittedName>
        <fullName evidence="2">DUF2390 domain-containing protein</fullName>
    </submittedName>
</protein>
<evidence type="ECO:0000256" key="1">
    <source>
        <dbReference type="SAM" id="MobiDB-lite"/>
    </source>
</evidence>
<accession>A0A7G6TVM4</accession>
<feature type="compositionally biased region" description="Basic and acidic residues" evidence="1">
    <location>
        <begin position="57"/>
        <end position="66"/>
    </location>
</feature>
<sequence length="77" mass="9029">MPDIHFVRAEIERMRVQVIRQRKEILQLLKAGIPTDSAEALLTRMLAKVEDLKTERDRLKAEEPHPMKGRVLGGRRW</sequence>
<evidence type="ECO:0000313" key="3">
    <source>
        <dbReference type="Proteomes" id="UP000515291"/>
    </source>
</evidence>
<evidence type="ECO:0000313" key="2">
    <source>
        <dbReference type="EMBL" id="QND70806.1"/>
    </source>
</evidence>
<feature type="region of interest" description="Disordered" evidence="1">
    <location>
        <begin position="57"/>
        <end position="77"/>
    </location>
</feature>
<name>A0A7G6TVM4_9BRAD</name>
<gene>
    <name evidence="2" type="ORF">HB776_05835</name>
</gene>
<dbReference type="EMBL" id="CP050292">
    <property type="protein sequence ID" value="QND70806.1"/>
    <property type="molecule type" value="Genomic_DNA"/>
</dbReference>
<proteinExistence type="predicted"/>
<reference evidence="3" key="1">
    <citation type="journal article" date="2020" name="Mol. Plant Microbe">
        <title>Rhizobial microsymbionts of the narrowly endemic Oxytropis species growing in Kamchatka are characterized by significant genetic diversity and possess a set of genes that are associated with T3SS and T6SS secretion systems and can affect the development of symbiosis.</title>
        <authorList>
            <person name="Safronova V."/>
            <person name="Guro P."/>
            <person name="Sazanova A."/>
            <person name="Kuznetsova I."/>
            <person name="Belimov A."/>
            <person name="Yakubov V."/>
            <person name="Chirak E."/>
            <person name="Afonin A."/>
            <person name="Gogolev Y."/>
            <person name="Andronov E."/>
            <person name="Tikhonovich I."/>
        </authorList>
    </citation>
    <scope>NUCLEOTIDE SEQUENCE [LARGE SCALE GENOMIC DNA]</scope>
    <source>
        <strain evidence="3">581</strain>
    </source>
</reference>
<organism evidence="2 3">
    <name type="scientific">Tardiphaga robiniae</name>
    <dbReference type="NCBI Taxonomy" id="943830"/>
    <lineage>
        <taxon>Bacteria</taxon>
        <taxon>Pseudomonadati</taxon>
        <taxon>Pseudomonadota</taxon>
        <taxon>Alphaproteobacteria</taxon>
        <taxon>Hyphomicrobiales</taxon>
        <taxon>Nitrobacteraceae</taxon>
        <taxon>Tardiphaga</taxon>
    </lineage>
</organism>